<protein>
    <submittedName>
        <fullName evidence="1">Uncharacterized protein</fullName>
    </submittedName>
</protein>
<organism evidence="1">
    <name type="scientific">Zea mays</name>
    <name type="common">Maize</name>
    <dbReference type="NCBI Taxonomy" id="4577"/>
    <lineage>
        <taxon>Eukaryota</taxon>
        <taxon>Viridiplantae</taxon>
        <taxon>Streptophyta</taxon>
        <taxon>Embryophyta</taxon>
        <taxon>Tracheophyta</taxon>
        <taxon>Spermatophyta</taxon>
        <taxon>Magnoliopsida</taxon>
        <taxon>Liliopsida</taxon>
        <taxon>Poales</taxon>
        <taxon>Poaceae</taxon>
        <taxon>PACMAD clade</taxon>
        <taxon>Panicoideae</taxon>
        <taxon>Andropogonodae</taxon>
        <taxon>Andropogoneae</taxon>
        <taxon>Tripsacinae</taxon>
        <taxon>Zea</taxon>
    </lineage>
</organism>
<proteinExistence type="evidence at transcript level"/>
<sequence>MIPQATRPPAFPVLLLSSCPPLPRSSGSAWTTTARPMIEWGPARGIWLSVILTLTTPSSPAVTFPRSPAWRSSSSGAPCSLPTGLKCGPVDMQPLVVSPSACTWNPWSPGLRPEILPVTVVGPSPSCEKKMVPLTSVPARTATAFTIVSVISGDPPCAR</sequence>
<dbReference type="AlphaFoldDB" id="C4IZQ1"/>
<accession>C4IZQ1</accession>
<dbReference type="PROSITE" id="PS51257">
    <property type="entry name" value="PROKAR_LIPOPROTEIN"/>
    <property type="match status" value="1"/>
</dbReference>
<evidence type="ECO:0000313" key="1">
    <source>
        <dbReference type="EMBL" id="ACR34401.1"/>
    </source>
</evidence>
<name>C4IZQ1_MAIZE</name>
<dbReference type="EMBL" id="BT084048">
    <property type="protein sequence ID" value="ACR34401.1"/>
    <property type="molecule type" value="mRNA"/>
</dbReference>
<reference evidence="1" key="2">
    <citation type="submission" date="2012-06" db="EMBL/GenBank/DDBJ databases">
        <authorList>
            <person name="Yu Y."/>
            <person name="Currie J."/>
            <person name="Lomeli R."/>
            <person name="Angelova A."/>
            <person name="Collura K."/>
            <person name="Wissotski M."/>
            <person name="Campos D."/>
            <person name="Kudrna D."/>
            <person name="Golser W."/>
            <person name="Ashely E."/>
            <person name="Descour A."/>
            <person name="Fernandes J."/>
            <person name="Soderlund C."/>
            <person name="Walbot V."/>
        </authorList>
    </citation>
    <scope>NUCLEOTIDE SEQUENCE</scope>
    <source>
        <strain evidence="1">B73</strain>
    </source>
</reference>
<reference evidence="1" key="1">
    <citation type="journal article" date="2009" name="PLoS Genet.">
        <title>Sequencing, mapping, and analysis of 27,455 maize full-length cDNAs.</title>
        <authorList>
            <person name="Soderlund C."/>
            <person name="Descour A."/>
            <person name="Kudrna D."/>
            <person name="Bomhoff M."/>
            <person name="Boyd L."/>
            <person name="Currie J."/>
            <person name="Angelova A."/>
            <person name="Collura K."/>
            <person name="Wissotski M."/>
            <person name="Ashley E."/>
            <person name="Morrow D."/>
            <person name="Fernandes J."/>
            <person name="Walbot V."/>
            <person name="Yu Y."/>
        </authorList>
    </citation>
    <scope>NUCLEOTIDE SEQUENCE</scope>
    <source>
        <strain evidence="1">B73</strain>
    </source>
</reference>